<keyword evidence="1" id="KW-0479">Metal-binding</keyword>
<protein>
    <submittedName>
        <fullName evidence="3">VOC family protein</fullName>
    </submittedName>
</protein>
<name>A0AAE3IW17_9BACI</name>
<sequence length="128" mass="14869">MNIHGIHHVAIICSNIEISRRFYTEIIGLTIIKETYREERNSYKLDLALGENYIIELFSFPSPPKRINFPEATGLRHIAFEVSSLQEAVDELIQKGILVEDIRIDPTTGKKYTFFNDPDDLPIELYER</sequence>
<accession>A0AAE3IW17</accession>
<dbReference type="Proteomes" id="UP001209318">
    <property type="component" value="Unassembled WGS sequence"/>
</dbReference>
<reference evidence="3" key="1">
    <citation type="submission" date="2022-10" db="EMBL/GenBank/DDBJ databases">
        <title>Description of Fervidibacillus gen. nov. in the family Fervidibacillaceae fam. nov. with two species, Fervidibacillus albus sp. nov., and Fervidibacillus halotolerans sp. nov., isolated from tidal flat sediments.</title>
        <authorList>
            <person name="Kwon K.K."/>
            <person name="Yang S.-H."/>
        </authorList>
    </citation>
    <scope>NUCLEOTIDE SEQUENCE</scope>
    <source>
        <strain evidence="3">JCM 19140</strain>
    </source>
</reference>
<gene>
    <name evidence="3" type="ORF">OEV98_06115</name>
</gene>
<dbReference type="NCBIfam" id="NF008551">
    <property type="entry name" value="PRK11478.1"/>
    <property type="match status" value="1"/>
</dbReference>
<evidence type="ECO:0000313" key="4">
    <source>
        <dbReference type="Proteomes" id="UP001209318"/>
    </source>
</evidence>
<dbReference type="PANTHER" id="PTHR36113">
    <property type="entry name" value="LYASE, PUTATIVE-RELATED-RELATED"/>
    <property type="match status" value="1"/>
</dbReference>
<evidence type="ECO:0000256" key="1">
    <source>
        <dbReference type="ARBA" id="ARBA00022723"/>
    </source>
</evidence>
<evidence type="ECO:0000259" key="2">
    <source>
        <dbReference type="PROSITE" id="PS51819"/>
    </source>
</evidence>
<dbReference type="InterPro" id="IPR037523">
    <property type="entry name" value="VOC_core"/>
</dbReference>
<dbReference type="EMBL" id="JAOUSF010000002">
    <property type="protein sequence ID" value="MCU9613125.1"/>
    <property type="molecule type" value="Genomic_DNA"/>
</dbReference>
<dbReference type="RefSeq" id="WP_263072337.1">
    <property type="nucleotide sequence ID" value="NZ_JAOUSF010000002.1"/>
</dbReference>
<keyword evidence="4" id="KW-1185">Reference proteome</keyword>
<feature type="domain" description="VOC" evidence="2">
    <location>
        <begin position="5"/>
        <end position="128"/>
    </location>
</feature>
<dbReference type="InterPro" id="IPR051332">
    <property type="entry name" value="Fosfomycin_Res_Enzymes"/>
</dbReference>
<dbReference type="InterPro" id="IPR037478">
    <property type="entry name" value="YwkD-like_dom"/>
</dbReference>
<dbReference type="Gene3D" id="3.10.180.10">
    <property type="entry name" value="2,3-Dihydroxybiphenyl 1,2-Dioxygenase, domain 1"/>
    <property type="match status" value="1"/>
</dbReference>
<dbReference type="SUPFAM" id="SSF54593">
    <property type="entry name" value="Glyoxalase/Bleomycin resistance protein/Dihydroxybiphenyl dioxygenase"/>
    <property type="match status" value="1"/>
</dbReference>
<dbReference type="InterPro" id="IPR029068">
    <property type="entry name" value="Glyas_Bleomycin-R_OHBP_Dase"/>
</dbReference>
<dbReference type="InterPro" id="IPR004360">
    <property type="entry name" value="Glyas_Fos-R_dOase_dom"/>
</dbReference>
<dbReference type="Pfam" id="PF00903">
    <property type="entry name" value="Glyoxalase"/>
    <property type="match status" value="1"/>
</dbReference>
<comment type="caution">
    <text evidence="3">The sequence shown here is derived from an EMBL/GenBank/DDBJ whole genome shotgun (WGS) entry which is preliminary data.</text>
</comment>
<evidence type="ECO:0000313" key="3">
    <source>
        <dbReference type="EMBL" id="MCU9613125.1"/>
    </source>
</evidence>
<proteinExistence type="predicted"/>
<dbReference type="AlphaFoldDB" id="A0AAE3IW17"/>
<dbReference type="CDD" id="cd08352">
    <property type="entry name" value="VOC_Bs_YwkD_like"/>
    <property type="match status" value="1"/>
</dbReference>
<dbReference type="GO" id="GO:0046872">
    <property type="term" value="F:metal ion binding"/>
    <property type="evidence" value="ECO:0007669"/>
    <property type="project" value="UniProtKB-KW"/>
</dbReference>
<dbReference type="PROSITE" id="PS51819">
    <property type="entry name" value="VOC"/>
    <property type="match status" value="1"/>
</dbReference>
<organism evidence="3 4">
    <name type="scientific">Perspicuibacillus lycopersici</name>
    <dbReference type="NCBI Taxonomy" id="1325689"/>
    <lineage>
        <taxon>Bacteria</taxon>
        <taxon>Bacillati</taxon>
        <taxon>Bacillota</taxon>
        <taxon>Bacilli</taxon>
        <taxon>Bacillales</taxon>
        <taxon>Bacillaceae</taxon>
        <taxon>Perspicuibacillus</taxon>
    </lineage>
</organism>
<dbReference type="PANTHER" id="PTHR36113:SF6">
    <property type="entry name" value="FOSFOMYCIN RESISTANCE PROTEIN FOSX"/>
    <property type="match status" value="1"/>
</dbReference>